<evidence type="ECO:0000256" key="3">
    <source>
        <dbReference type="ARBA" id="ARBA00022723"/>
    </source>
</evidence>
<comment type="similarity">
    <text evidence="2">Belongs to the intradiol ring-cleavage dioxygenase family.</text>
</comment>
<evidence type="ECO:0000256" key="6">
    <source>
        <dbReference type="ARBA" id="ARBA00023004"/>
    </source>
</evidence>
<dbReference type="SUPFAM" id="SSF49482">
    <property type="entry name" value="Aromatic compound dioxygenase"/>
    <property type="match status" value="1"/>
</dbReference>
<evidence type="ECO:0000256" key="2">
    <source>
        <dbReference type="ARBA" id="ARBA00007825"/>
    </source>
</evidence>
<dbReference type="AlphaFoldDB" id="A0A0D6P8E1"/>
<keyword evidence="4 8" id="KW-0223">Dioxygenase</keyword>
<evidence type="ECO:0000256" key="1">
    <source>
        <dbReference type="ARBA" id="ARBA00001965"/>
    </source>
</evidence>
<comment type="cofactor">
    <cofactor evidence="1">
        <name>Fe(3+)</name>
        <dbReference type="ChEBI" id="CHEBI:29034"/>
    </cofactor>
</comment>
<evidence type="ECO:0000313" key="9">
    <source>
        <dbReference type="Proteomes" id="UP000032680"/>
    </source>
</evidence>
<dbReference type="EMBL" id="BANB01000526">
    <property type="protein sequence ID" value="GAN77937.1"/>
    <property type="molecule type" value="Genomic_DNA"/>
</dbReference>
<keyword evidence="5" id="KW-0560">Oxidoreductase</keyword>
<dbReference type="PANTHER" id="PTHR33711:SF7">
    <property type="entry name" value="INTRADIOL RING-CLEAVAGE DIOXYGENASES DOMAIN-CONTAINING PROTEIN-RELATED"/>
    <property type="match status" value="1"/>
</dbReference>
<dbReference type="Proteomes" id="UP000032680">
    <property type="component" value="Unassembled WGS sequence"/>
</dbReference>
<dbReference type="Pfam" id="PF04444">
    <property type="entry name" value="Dioxygenase_N"/>
    <property type="match status" value="1"/>
</dbReference>
<dbReference type="GO" id="GO:0009712">
    <property type="term" value="P:catechol-containing compound metabolic process"/>
    <property type="evidence" value="ECO:0007669"/>
    <property type="project" value="InterPro"/>
</dbReference>
<comment type="caution">
    <text evidence="8">The sequence shown here is derived from an EMBL/GenBank/DDBJ whole genome shotgun (WGS) entry which is preliminary data.</text>
</comment>
<dbReference type="InterPro" id="IPR000627">
    <property type="entry name" value="Intradiol_dOase_C"/>
</dbReference>
<dbReference type="GO" id="GO:0008199">
    <property type="term" value="F:ferric iron binding"/>
    <property type="evidence" value="ECO:0007669"/>
    <property type="project" value="InterPro"/>
</dbReference>
<dbReference type="InterPro" id="IPR039390">
    <property type="entry name" value="1_2-HQD/HQD"/>
</dbReference>
<evidence type="ECO:0000313" key="8">
    <source>
        <dbReference type="EMBL" id="GAN77937.1"/>
    </source>
</evidence>
<dbReference type="PANTHER" id="PTHR33711">
    <property type="entry name" value="DIOXYGENASE, PUTATIVE (AFU_ORTHOLOGUE AFUA_2G02910)-RELATED"/>
    <property type="match status" value="1"/>
</dbReference>
<proteinExistence type="inferred from homology"/>
<protein>
    <submittedName>
        <fullName evidence="8">Hydroxyquinol 1,2-dioxygenase</fullName>
    </submittedName>
</protein>
<dbReference type="Pfam" id="PF00775">
    <property type="entry name" value="Dioxygenase_C"/>
    <property type="match status" value="1"/>
</dbReference>
<evidence type="ECO:0000259" key="7">
    <source>
        <dbReference type="PROSITE" id="PS00083"/>
    </source>
</evidence>
<dbReference type="Gene3D" id="2.60.130.10">
    <property type="entry name" value="Aromatic compound dioxygenase"/>
    <property type="match status" value="1"/>
</dbReference>
<evidence type="ECO:0000256" key="4">
    <source>
        <dbReference type="ARBA" id="ARBA00022964"/>
    </source>
</evidence>
<feature type="domain" description="Intradiol ring-cleavage dioxygenases" evidence="7">
    <location>
        <begin position="129"/>
        <end position="157"/>
    </location>
</feature>
<sequence>MSDLNEHTITDAVLARLAHTPDPRMRTVVESLVRHLHGFIRDIEPTFAEWQTAIDFLTRTGQMCDDKRQEFILLSDTLGASMLVDAINHRMPAGATETTVLGPFFVEERPELPNGADLSPGRDGERLFVRGTVSSAGGGRIAGAQIDLWHSDSDGYYDVQRHDLDAPSGRGRIRSDEEGRFWFWTTQPTPYPVPHDGPVGELLRATQRHPYRPAHLHFMIAAPGHETLVTHLFVEGDAYLDSDAVFGVKDSLVVPFKYEHPGTAPDGTPMPARWRSLTYDFGLKPLAGTAPEHRA</sequence>
<dbReference type="InterPro" id="IPR007535">
    <property type="entry name" value="Catechol_dOase_N"/>
</dbReference>
<accession>A0A0D6P8E1</accession>
<keyword evidence="9" id="KW-1185">Reference proteome</keyword>
<dbReference type="PROSITE" id="PS00083">
    <property type="entry name" value="INTRADIOL_DIOXYGENAS"/>
    <property type="match status" value="1"/>
</dbReference>
<dbReference type="InterPro" id="IPR050770">
    <property type="entry name" value="Intradiol_RC_Dioxygenase"/>
</dbReference>
<dbReference type="CDD" id="cd03461">
    <property type="entry name" value="1_2-HQD"/>
    <property type="match status" value="1"/>
</dbReference>
<organism evidence="8 9">
    <name type="scientific">Acidisphaera rubrifaciens HS-AP3</name>
    <dbReference type="NCBI Taxonomy" id="1231350"/>
    <lineage>
        <taxon>Bacteria</taxon>
        <taxon>Pseudomonadati</taxon>
        <taxon>Pseudomonadota</taxon>
        <taxon>Alphaproteobacteria</taxon>
        <taxon>Acetobacterales</taxon>
        <taxon>Acetobacteraceae</taxon>
        <taxon>Acidisphaera</taxon>
    </lineage>
</organism>
<dbReference type="InterPro" id="IPR015889">
    <property type="entry name" value="Intradiol_dOase_core"/>
</dbReference>
<keyword evidence="6" id="KW-0408">Iron</keyword>
<gene>
    <name evidence="8" type="ORF">Asru_0526_07</name>
</gene>
<dbReference type="GO" id="GO:0018576">
    <property type="term" value="F:catechol 1,2-dioxygenase activity"/>
    <property type="evidence" value="ECO:0007669"/>
    <property type="project" value="InterPro"/>
</dbReference>
<evidence type="ECO:0000256" key="5">
    <source>
        <dbReference type="ARBA" id="ARBA00023002"/>
    </source>
</evidence>
<keyword evidence="3" id="KW-0479">Metal-binding</keyword>
<name>A0A0D6P8E1_9PROT</name>
<dbReference type="OrthoDB" id="9800887at2"/>
<reference evidence="8 9" key="1">
    <citation type="submission" date="2012-11" db="EMBL/GenBank/DDBJ databases">
        <title>Whole genome sequence of Acidisphaera rubrifaciens HS-AP3.</title>
        <authorList>
            <person name="Azuma Y."/>
            <person name="Higashiura N."/>
            <person name="Hirakawa H."/>
            <person name="Matsushita K."/>
        </authorList>
    </citation>
    <scope>NUCLEOTIDE SEQUENCE [LARGE SCALE GENOMIC DNA]</scope>
    <source>
        <strain evidence="8 9">HS-AP3</strain>
    </source>
</reference>